<evidence type="ECO:0008006" key="2">
    <source>
        <dbReference type="Google" id="ProtNLM"/>
    </source>
</evidence>
<reference evidence="1" key="1">
    <citation type="submission" date="2018-05" db="EMBL/GenBank/DDBJ databases">
        <authorList>
            <person name="Lanie J.A."/>
            <person name="Ng W.-L."/>
            <person name="Kazmierczak K.M."/>
            <person name="Andrzejewski T.M."/>
            <person name="Davidsen T.M."/>
            <person name="Wayne K.J."/>
            <person name="Tettelin H."/>
            <person name="Glass J.I."/>
            <person name="Rusch D."/>
            <person name="Podicherti R."/>
            <person name="Tsui H.-C.T."/>
            <person name="Winkler M.E."/>
        </authorList>
    </citation>
    <scope>NUCLEOTIDE SEQUENCE</scope>
</reference>
<organism evidence="1">
    <name type="scientific">marine metagenome</name>
    <dbReference type="NCBI Taxonomy" id="408172"/>
    <lineage>
        <taxon>unclassified sequences</taxon>
        <taxon>metagenomes</taxon>
        <taxon>ecological metagenomes</taxon>
    </lineage>
</organism>
<name>A0A382TGN2_9ZZZZ</name>
<dbReference type="EMBL" id="UINC01136271">
    <property type="protein sequence ID" value="SVD20942.1"/>
    <property type="molecule type" value="Genomic_DNA"/>
</dbReference>
<evidence type="ECO:0000313" key="1">
    <source>
        <dbReference type="EMBL" id="SVD20942.1"/>
    </source>
</evidence>
<proteinExistence type="predicted"/>
<feature type="non-terminal residue" evidence="1">
    <location>
        <position position="302"/>
    </location>
</feature>
<gene>
    <name evidence="1" type="ORF">METZ01_LOCUS373796</name>
</gene>
<sequence>NPTKDNTPDYTFSSSEAGNIAYAGNCSSATTSATADNNTITFNALDDGTHSNCTITVTDSSNNTSDNLSVTPFTIGKFKPALLQVTAIPNPTNVNTPNYTFISTLSGTITYGGSCSSSTTEAVEDNNTISFNALPDDNYSDCTVSVTSPDLSGVASDNLSVDNFTIDTIAPSLSPVTPVPTSDNDSTPNYTFYSNEAGTITYGGSCNSSDTSADADNNTITFNALADATHSNCTIRVRDNASNTSSLLSVNSFTIDTTGPVLDNVTNVPTPSSDNRSSYSFNSNEAGAITYGGSCESTTSAA</sequence>
<dbReference type="AlphaFoldDB" id="A0A382TGN2"/>
<accession>A0A382TGN2</accession>
<protein>
    <recommendedName>
        <fullName evidence="2">Bacterial Ig-like domain-containing protein</fullName>
    </recommendedName>
</protein>
<feature type="non-terminal residue" evidence="1">
    <location>
        <position position="1"/>
    </location>
</feature>